<feature type="binding site" evidence="6">
    <location>
        <position position="339"/>
    </location>
    <ligand>
        <name>Ca(2+)</name>
        <dbReference type="ChEBI" id="CHEBI:29108"/>
    </ligand>
</feature>
<keyword evidence="8" id="KW-1185">Reference proteome</keyword>
<reference evidence="7" key="1">
    <citation type="submission" date="2015-05" db="UniProtKB">
        <authorList>
            <consortium name="EnsemblMetazoa"/>
        </authorList>
    </citation>
    <scope>IDENTIFICATION</scope>
</reference>
<dbReference type="InterPro" id="IPR009283">
    <property type="entry name" value="Apyrase"/>
</dbReference>
<comment type="similarity">
    <text evidence="5">Belongs to the apyrase family.</text>
</comment>
<evidence type="ECO:0000256" key="6">
    <source>
        <dbReference type="PIRSR" id="PIRSR609283-1"/>
    </source>
</evidence>
<comment type="cofactor">
    <cofactor evidence="1 6">
        <name>Ca(2+)</name>
        <dbReference type="ChEBI" id="CHEBI:29108"/>
    </cofactor>
</comment>
<name>T1H8D6_RHOPR</name>
<dbReference type="AlphaFoldDB" id="T1H8D6"/>
<dbReference type="eggNOG" id="KOG4494">
    <property type="taxonomic scope" value="Eukaryota"/>
</dbReference>
<dbReference type="GO" id="GO:0045134">
    <property type="term" value="F:UDP phosphatase activity"/>
    <property type="evidence" value="ECO:0007669"/>
    <property type="project" value="TreeGrafter"/>
</dbReference>
<evidence type="ECO:0000313" key="7">
    <source>
        <dbReference type="EnsemblMetazoa" id="RPRC000276-PA"/>
    </source>
</evidence>
<dbReference type="Pfam" id="PF06079">
    <property type="entry name" value="Apyrase"/>
    <property type="match status" value="1"/>
</dbReference>
<dbReference type="Gene3D" id="2.120.10.100">
    <property type="entry name" value="Apyrase"/>
    <property type="match status" value="2"/>
</dbReference>
<protein>
    <submittedName>
        <fullName evidence="7">Uncharacterized protein</fullName>
    </submittedName>
</protein>
<feature type="binding site" evidence="6">
    <location>
        <position position="288"/>
    </location>
    <ligand>
        <name>Ca(2+)</name>
        <dbReference type="ChEBI" id="CHEBI:29108"/>
    </ligand>
</feature>
<keyword evidence="3" id="KW-0378">Hydrolase</keyword>
<dbReference type="InterPro" id="IPR036258">
    <property type="entry name" value="Apyrase_sf"/>
</dbReference>
<sequence length="344" mass="39700">MQTWYLSAITITALFLWTTFRFVERAFKDNSGNTLLESEVGDNSLEKTSVYNSTYPITKSEADGDKIVFKIAIISDMDKLSATVSNTWRSLYKKGTLTWDKTSEKVDVVWDEEDRDLKSKYSYSGRGMELSELVTFNGKLFSPDDRTGIVYLIENGFKSEWATVKDEHLYVGSSGMEWVTNGTIDNYNAMWVKRVNRYGNKTNINWQNNYEALRKKLKVTYPGYMWHEAVVWSDIHKKWFFLPRKMSRKAYDSKKDEKKGTNKLLITSDFKDIKVIIVGEKNPEHGFSSFKFIPNTEDKVIVALKSVEVGNLAETYILAFTIDGKTLLDEMKVGDIKYEGIEFI</sequence>
<dbReference type="Proteomes" id="UP000015103">
    <property type="component" value="Unassembled WGS sequence"/>
</dbReference>
<dbReference type="SUPFAM" id="SSF101887">
    <property type="entry name" value="Apyrase"/>
    <property type="match status" value="1"/>
</dbReference>
<dbReference type="PANTHER" id="PTHR13023">
    <property type="entry name" value="APYRASE"/>
    <property type="match status" value="1"/>
</dbReference>
<dbReference type="EMBL" id="ACPB03022627">
    <property type="status" value="NOT_ANNOTATED_CDS"/>
    <property type="molecule type" value="Genomic_DNA"/>
</dbReference>
<dbReference type="GO" id="GO:0005509">
    <property type="term" value="F:calcium ion binding"/>
    <property type="evidence" value="ECO:0007669"/>
    <property type="project" value="InterPro"/>
</dbReference>
<accession>T1H8D6</accession>
<dbReference type="PANTHER" id="PTHR13023:SF3">
    <property type="entry name" value="SOLUBLE CALCIUM-ACTIVATED NUCLEOTIDASE 1"/>
    <property type="match status" value="1"/>
</dbReference>
<evidence type="ECO:0000313" key="8">
    <source>
        <dbReference type="Proteomes" id="UP000015103"/>
    </source>
</evidence>
<evidence type="ECO:0000256" key="1">
    <source>
        <dbReference type="ARBA" id="ARBA00001913"/>
    </source>
</evidence>
<dbReference type="SMR" id="T1H8D6"/>
<dbReference type="HOGENOM" id="CLU_047493_0_0_1"/>
<keyword evidence="2 6" id="KW-0479">Metal-binding</keyword>
<dbReference type="InParanoid" id="T1H8D6"/>
<proteinExistence type="inferred from homology"/>
<dbReference type="GO" id="GO:0004382">
    <property type="term" value="F:GDP phosphatase activity"/>
    <property type="evidence" value="ECO:0007669"/>
    <property type="project" value="TreeGrafter"/>
</dbReference>
<dbReference type="GO" id="GO:0030166">
    <property type="term" value="P:proteoglycan biosynthetic process"/>
    <property type="evidence" value="ECO:0007669"/>
    <property type="project" value="TreeGrafter"/>
</dbReference>
<dbReference type="EnsemblMetazoa" id="RPRC000276-RA">
    <property type="protein sequence ID" value="RPRC000276-PA"/>
    <property type="gene ID" value="RPRC000276"/>
</dbReference>
<feature type="binding site" evidence="6">
    <location>
        <position position="131"/>
    </location>
    <ligand>
        <name>Ca(2+)</name>
        <dbReference type="ChEBI" id="CHEBI:29108"/>
    </ligand>
</feature>
<dbReference type="STRING" id="13249.T1H8D6"/>
<organism evidence="7 8">
    <name type="scientific">Rhodnius prolixus</name>
    <name type="common">Triatomid bug</name>
    <dbReference type="NCBI Taxonomy" id="13249"/>
    <lineage>
        <taxon>Eukaryota</taxon>
        <taxon>Metazoa</taxon>
        <taxon>Ecdysozoa</taxon>
        <taxon>Arthropoda</taxon>
        <taxon>Hexapoda</taxon>
        <taxon>Insecta</taxon>
        <taxon>Pterygota</taxon>
        <taxon>Neoptera</taxon>
        <taxon>Paraneoptera</taxon>
        <taxon>Hemiptera</taxon>
        <taxon>Heteroptera</taxon>
        <taxon>Panheteroptera</taxon>
        <taxon>Cimicomorpha</taxon>
        <taxon>Reduviidae</taxon>
        <taxon>Triatominae</taxon>
        <taxon>Rhodnius</taxon>
    </lineage>
</organism>
<dbReference type="VEuPathDB" id="VectorBase:RPRC000276"/>
<dbReference type="OMA" id="RDEHMGC"/>
<evidence type="ECO:0000256" key="2">
    <source>
        <dbReference type="ARBA" id="ARBA00022723"/>
    </source>
</evidence>
<evidence type="ECO:0000256" key="4">
    <source>
        <dbReference type="ARBA" id="ARBA00022837"/>
    </source>
</evidence>
<dbReference type="FunCoup" id="T1H8D6">
    <property type="interactions" value="518"/>
</dbReference>
<evidence type="ECO:0000256" key="5">
    <source>
        <dbReference type="ARBA" id="ARBA00025738"/>
    </source>
</evidence>
<feature type="binding site" evidence="6">
    <location>
        <position position="132"/>
    </location>
    <ligand>
        <name>Ca(2+)</name>
        <dbReference type="ChEBI" id="CHEBI:29108"/>
    </ligand>
</feature>
<keyword evidence="4 6" id="KW-0106">Calcium</keyword>
<feature type="binding site" evidence="6">
    <location>
        <position position="160"/>
    </location>
    <ligand>
        <name>Ca(2+)</name>
        <dbReference type="ChEBI" id="CHEBI:29108"/>
    </ligand>
</feature>
<feature type="binding site" evidence="6">
    <location>
        <position position="228"/>
    </location>
    <ligand>
        <name>Ca(2+)</name>
        <dbReference type="ChEBI" id="CHEBI:29108"/>
    </ligand>
</feature>
<evidence type="ECO:0000256" key="3">
    <source>
        <dbReference type="ARBA" id="ARBA00022801"/>
    </source>
</evidence>